<comment type="caution">
    <text evidence="2">The sequence shown here is derived from an EMBL/GenBank/DDBJ whole genome shotgun (WGS) entry which is preliminary data.</text>
</comment>
<dbReference type="EMBL" id="BTGU01000084">
    <property type="protein sequence ID" value="GMN59101.1"/>
    <property type="molecule type" value="Genomic_DNA"/>
</dbReference>
<feature type="transmembrane region" description="Helical" evidence="1">
    <location>
        <begin position="57"/>
        <end position="75"/>
    </location>
</feature>
<dbReference type="AlphaFoldDB" id="A0AA88DPB4"/>
<proteinExistence type="predicted"/>
<dbReference type="Gramene" id="FCD_00007253-RA">
    <property type="protein sequence ID" value="FCD_00007253-RA:cds"/>
    <property type="gene ID" value="FCD_00007253"/>
</dbReference>
<keyword evidence="3" id="KW-1185">Reference proteome</keyword>
<dbReference type="Proteomes" id="UP001187192">
    <property type="component" value="Unassembled WGS sequence"/>
</dbReference>
<evidence type="ECO:0000313" key="3">
    <source>
        <dbReference type="Proteomes" id="UP001187192"/>
    </source>
</evidence>
<keyword evidence="1" id="KW-0472">Membrane</keyword>
<accession>A0AA88DPB4</accession>
<sequence length="94" mass="10735">MDKQQAPFETRGVRFRGHGVCEHSNGGDMFDRLYRLMNIPRSVGDDHHNHDQTAGRWAWIGMFMAEIGFGLYWIIPSVCSVETHSFSSSQGQTF</sequence>
<keyword evidence="1" id="KW-0812">Transmembrane</keyword>
<name>A0AA88DPB4_FICCA</name>
<evidence type="ECO:0000256" key="1">
    <source>
        <dbReference type="SAM" id="Phobius"/>
    </source>
</evidence>
<reference evidence="2" key="1">
    <citation type="submission" date="2023-07" db="EMBL/GenBank/DDBJ databases">
        <title>draft genome sequence of fig (Ficus carica).</title>
        <authorList>
            <person name="Takahashi T."/>
            <person name="Nishimura K."/>
        </authorList>
    </citation>
    <scope>NUCLEOTIDE SEQUENCE</scope>
</reference>
<protein>
    <submittedName>
        <fullName evidence="2">Uncharacterized protein</fullName>
    </submittedName>
</protein>
<keyword evidence="1" id="KW-1133">Transmembrane helix</keyword>
<organism evidence="2 3">
    <name type="scientific">Ficus carica</name>
    <name type="common">Common fig</name>
    <dbReference type="NCBI Taxonomy" id="3494"/>
    <lineage>
        <taxon>Eukaryota</taxon>
        <taxon>Viridiplantae</taxon>
        <taxon>Streptophyta</taxon>
        <taxon>Embryophyta</taxon>
        <taxon>Tracheophyta</taxon>
        <taxon>Spermatophyta</taxon>
        <taxon>Magnoliopsida</taxon>
        <taxon>eudicotyledons</taxon>
        <taxon>Gunneridae</taxon>
        <taxon>Pentapetalae</taxon>
        <taxon>rosids</taxon>
        <taxon>fabids</taxon>
        <taxon>Rosales</taxon>
        <taxon>Moraceae</taxon>
        <taxon>Ficeae</taxon>
        <taxon>Ficus</taxon>
    </lineage>
</organism>
<evidence type="ECO:0000313" key="2">
    <source>
        <dbReference type="EMBL" id="GMN59101.1"/>
    </source>
</evidence>
<gene>
    <name evidence="2" type="ORF">TIFTF001_028195</name>
</gene>